<protein>
    <recommendedName>
        <fullName evidence="2">BZIP domain-containing protein</fullName>
    </recommendedName>
</protein>
<evidence type="ECO:0000313" key="4">
    <source>
        <dbReference type="Proteomes" id="UP000759131"/>
    </source>
</evidence>
<dbReference type="AlphaFoldDB" id="A0A7R9KCR8"/>
<evidence type="ECO:0000256" key="1">
    <source>
        <dbReference type="SAM" id="MobiDB-lite"/>
    </source>
</evidence>
<feature type="compositionally biased region" description="Basic residues" evidence="1">
    <location>
        <begin position="133"/>
        <end position="144"/>
    </location>
</feature>
<sequence length="179" mass="20585">MKKMSDIWDVFDSQLQKESEDLSIDDNQSNEVPINDNLGLHFNGGIDDMAIEDMDIEDMDNLLEFIDDNTANQANYGLPLSVNDIFDNIMGDTYAVTESTEQVVHIMEEVEEVVEVVTSSSNESDIPNTQIKPTKRGRGRPKSKLSKEEKIKLTRERNKESAKRYRQRKREERADKNEV</sequence>
<gene>
    <name evidence="3" type="ORF">OSB1V03_LOCUS1075</name>
</gene>
<evidence type="ECO:0000259" key="2">
    <source>
        <dbReference type="PROSITE" id="PS00036"/>
    </source>
</evidence>
<dbReference type="EMBL" id="OC854859">
    <property type="protein sequence ID" value="CAD7620594.1"/>
    <property type="molecule type" value="Genomic_DNA"/>
</dbReference>
<reference evidence="3" key="1">
    <citation type="submission" date="2020-11" db="EMBL/GenBank/DDBJ databases">
        <authorList>
            <person name="Tran Van P."/>
        </authorList>
    </citation>
    <scope>NUCLEOTIDE SEQUENCE</scope>
</reference>
<feature type="compositionally biased region" description="Basic and acidic residues" evidence="1">
    <location>
        <begin position="145"/>
        <end position="179"/>
    </location>
</feature>
<evidence type="ECO:0000313" key="3">
    <source>
        <dbReference type="EMBL" id="CAD7620594.1"/>
    </source>
</evidence>
<dbReference type="GO" id="GO:0003700">
    <property type="term" value="F:DNA-binding transcription factor activity"/>
    <property type="evidence" value="ECO:0007669"/>
    <property type="project" value="InterPro"/>
</dbReference>
<name>A0A7R9KCR8_9ACAR</name>
<proteinExistence type="predicted"/>
<dbReference type="Proteomes" id="UP000759131">
    <property type="component" value="Unassembled WGS sequence"/>
</dbReference>
<dbReference type="PROSITE" id="PS00036">
    <property type="entry name" value="BZIP_BASIC"/>
    <property type="match status" value="1"/>
</dbReference>
<dbReference type="EMBL" id="CAJPIZ010000284">
    <property type="protein sequence ID" value="CAG2101024.1"/>
    <property type="molecule type" value="Genomic_DNA"/>
</dbReference>
<accession>A0A7R9KCR8</accession>
<feature type="region of interest" description="Disordered" evidence="1">
    <location>
        <begin position="117"/>
        <end position="179"/>
    </location>
</feature>
<feature type="domain" description="BZIP" evidence="2">
    <location>
        <begin position="155"/>
        <end position="168"/>
    </location>
</feature>
<dbReference type="CDD" id="cd14686">
    <property type="entry name" value="bZIP"/>
    <property type="match status" value="1"/>
</dbReference>
<organism evidence="3">
    <name type="scientific">Medioppia subpectinata</name>
    <dbReference type="NCBI Taxonomy" id="1979941"/>
    <lineage>
        <taxon>Eukaryota</taxon>
        <taxon>Metazoa</taxon>
        <taxon>Ecdysozoa</taxon>
        <taxon>Arthropoda</taxon>
        <taxon>Chelicerata</taxon>
        <taxon>Arachnida</taxon>
        <taxon>Acari</taxon>
        <taxon>Acariformes</taxon>
        <taxon>Sarcoptiformes</taxon>
        <taxon>Oribatida</taxon>
        <taxon>Brachypylina</taxon>
        <taxon>Oppioidea</taxon>
        <taxon>Oppiidae</taxon>
        <taxon>Medioppia</taxon>
    </lineage>
</organism>
<keyword evidence="4" id="KW-1185">Reference proteome</keyword>
<dbReference type="InterPro" id="IPR004827">
    <property type="entry name" value="bZIP"/>
</dbReference>